<name>A0A382ZCJ7_9ZZZZ</name>
<dbReference type="AlphaFoldDB" id="A0A382ZCJ7"/>
<feature type="non-terminal residue" evidence="1">
    <location>
        <position position="53"/>
    </location>
</feature>
<dbReference type="EMBL" id="UINC01182665">
    <property type="protein sequence ID" value="SVD93000.1"/>
    <property type="molecule type" value="Genomic_DNA"/>
</dbReference>
<reference evidence="1" key="1">
    <citation type="submission" date="2018-05" db="EMBL/GenBank/DDBJ databases">
        <authorList>
            <person name="Lanie J.A."/>
            <person name="Ng W.-L."/>
            <person name="Kazmierczak K.M."/>
            <person name="Andrzejewski T.M."/>
            <person name="Davidsen T.M."/>
            <person name="Wayne K.J."/>
            <person name="Tettelin H."/>
            <person name="Glass J.I."/>
            <person name="Rusch D."/>
            <person name="Podicherti R."/>
            <person name="Tsui H.-C.T."/>
            <person name="Winkler M.E."/>
        </authorList>
    </citation>
    <scope>NUCLEOTIDE SEQUENCE</scope>
</reference>
<organism evidence="1">
    <name type="scientific">marine metagenome</name>
    <dbReference type="NCBI Taxonomy" id="408172"/>
    <lineage>
        <taxon>unclassified sequences</taxon>
        <taxon>metagenomes</taxon>
        <taxon>ecological metagenomes</taxon>
    </lineage>
</organism>
<sequence>SNSSKNFYVFSAFFNNYFGSFPIRISGVLDCKQHINYCTTMGNHERNKSKNSL</sequence>
<feature type="non-terminal residue" evidence="1">
    <location>
        <position position="1"/>
    </location>
</feature>
<accession>A0A382ZCJ7</accession>
<proteinExistence type="predicted"/>
<protein>
    <submittedName>
        <fullName evidence="1">Uncharacterized protein</fullName>
    </submittedName>
</protein>
<gene>
    <name evidence="1" type="ORF">METZ01_LOCUS445854</name>
</gene>
<evidence type="ECO:0000313" key="1">
    <source>
        <dbReference type="EMBL" id="SVD93000.1"/>
    </source>
</evidence>